<feature type="compositionally biased region" description="Basic and acidic residues" evidence="1">
    <location>
        <begin position="112"/>
        <end position="121"/>
    </location>
</feature>
<feature type="domain" description="WW" evidence="2">
    <location>
        <begin position="13"/>
        <end position="47"/>
    </location>
</feature>
<feature type="compositionally biased region" description="Polar residues" evidence="1">
    <location>
        <begin position="86"/>
        <end position="108"/>
    </location>
</feature>
<reference evidence="3" key="2">
    <citation type="submission" date="2023-05" db="EMBL/GenBank/DDBJ databases">
        <authorList>
            <consortium name="Lawrence Berkeley National Laboratory"/>
            <person name="Steindorff A."/>
            <person name="Hensen N."/>
            <person name="Bonometti L."/>
            <person name="Westerberg I."/>
            <person name="Brannstrom I.O."/>
            <person name="Guillou S."/>
            <person name="Cros-Aarteil S."/>
            <person name="Calhoun S."/>
            <person name="Haridas S."/>
            <person name="Kuo A."/>
            <person name="Mondo S."/>
            <person name="Pangilinan J."/>
            <person name="Riley R."/>
            <person name="Labutti K."/>
            <person name="Andreopoulos B."/>
            <person name="Lipzen A."/>
            <person name="Chen C."/>
            <person name="Yanf M."/>
            <person name="Daum C."/>
            <person name="Ng V."/>
            <person name="Clum A."/>
            <person name="Ohm R."/>
            <person name="Martin F."/>
            <person name="Silar P."/>
            <person name="Natvig D."/>
            <person name="Lalanne C."/>
            <person name="Gautier V."/>
            <person name="Ament-Velasquez S.L."/>
            <person name="Kruys A."/>
            <person name="Hutchinson M.I."/>
            <person name="Powell A.J."/>
            <person name="Barry K."/>
            <person name="Miller A.N."/>
            <person name="Grigoriev I.V."/>
            <person name="Debuchy R."/>
            <person name="Gladieux P."/>
            <person name="Thoren M.H."/>
            <person name="Johannesson H."/>
        </authorList>
    </citation>
    <scope>NUCLEOTIDE SEQUENCE</scope>
    <source>
        <strain evidence="3">CBS 123565</strain>
    </source>
</reference>
<protein>
    <recommendedName>
        <fullName evidence="2">WW domain-containing protein</fullName>
    </recommendedName>
</protein>
<organism evidence="3 4">
    <name type="scientific">Trichocladium antarcticum</name>
    <dbReference type="NCBI Taxonomy" id="1450529"/>
    <lineage>
        <taxon>Eukaryota</taxon>
        <taxon>Fungi</taxon>
        <taxon>Dikarya</taxon>
        <taxon>Ascomycota</taxon>
        <taxon>Pezizomycotina</taxon>
        <taxon>Sordariomycetes</taxon>
        <taxon>Sordariomycetidae</taxon>
        <taxon>Sordariales</taxon>
        <taxon>Chaetomiaceae</taxon>
        <taxon>Trichocladium</taxon>
    </lineage>
</organism>
<evidence type="ECO:0000256" key="1">
    <source>
        <dbReference type="SAM" id="MobiDB-lite"/>
    </source>
</evidence>
<feature type="compositionally biased region" description="Polar residues" evidence="1">
    <location>
        <begin position="140"/>
        <end position="149"/>
    </location>
</feature>
<dbReference type="AlphaFoldDB" id="A0AAN6Z9M1"/>
<feature type="region of interest" description="Disordered" evidence="1">
    <location>
        <begin position="39"/>
        <end position="269"/>
    </location>
</feature>
<comment type="caution">
    <text evidence="3">The sequence shown here is derived from an EMBL/GenBank/DDBJ whole genome shotgun (WGS) entry which is preliminary data.</text>
</comment>
<dbReference type="SUPFAM" id="SSF51045">
    <property type="entry name" value="WW domain"/>
    <property type="match status" value="1"/>
</dbReference>
<dbReference type="SMART" id="SM00456">
    <property type="entry name" value="WW"/>
    <property type="match status" value="1"/>
</dbReference>
<evidence type="ECO:0000313" key="4">
    <source>
        <dbReference type="Proteomes" id="UP001304895"/>
    </source>
</evidence>
<gene>
    <name evidence="3" type="ORF">BT67DRAFT_205987</name>
</gene>
<feature type="compositionally biased region" description="Gly residues" evidence="1">
    <location>
        <begin position="185"/>
        <end position="199"/>
    </location>
</feature>
<sequence>MADFDAPPGPPPPKVPEGWIARWNEQYKEWFYVNIYTKKSQWDKPTEPARPPQADGGAPAGGAPPSYTPGGSSSHNPPTGDAKTNPYDSHATSNRNSNNPYINHSTKPGSAHTHEDEDARLARQLQAEEDARARGASPYGGQQHSQQHSPFPGQLPPRPDALDRGKNSSSGGAGGFLGKLLGKKPGAGGYLPQHGGGAGYHPQQQQYGGYPQPQQQQQYGGYPPQHGYPPQQGYGGGGPGYGQQHGYGGGGYGQQQQYPPKKGGGGMGMAGGAALGLGAGVLGGVLIADAMNDHEQEAYQEGYRE</sequence>
<dbReference type="PROSITE" id="PS01159">
    <property type="entry name" value="WW_DOMAIN_1"/>
    <property type="match status" value="1"/>
</dbReference>
<evidence type="ECO:0000313" key="3">
    <source>
        <dbReference type="EMBL" id="KAK4130925.1"/>
    </source>
</evidence>
<dbReference type="PROSITE" id="PS50020">
    <property type="entry name" value="WW_DOMAIN_2"/>
    <property type="match status" value="1"/>
</dbReference>
<evidence type="ECO:0000259" key="2">
    <source>
        <dbReference type="PROSITE" id="PS50020"/>
    </source>
</evidence>
<dbReference type="Proteomes" id="UP001304895">
    <property type="component" value="Unassembled WGS sequence"/>
</dbReference>
<dbReference type="Gene3D" id="2.20.70.10">
    <property type="match status" value="1"/>
</dbReference>
<dbReference type="InterPro" id="IPR001202">
    <property type="entry name" value="WW_dom"/>
</dbReference>
<dbReference type="EMBL" id="MU853430">
    <property type="protein sequence ID" value="KAK4130925.1"/>
    <property type="molecule type" value="Genomic_DNA"/>
</dbReference>
<name>A0AAN6Z9M1_9PEZI</name>
<feature type="compositionally biased region" description="Low complexity" evidence="1">
    <location>
        <begin position="200"/>
        <end position="232"/>
    </location>
</feature>
<feature type="compositionally biased region" description="Gly residues" evidence="1">
    <location>
        <begin position="233"/>
        <end position="253"/>
    </location>
</feature>
<keyword evidence="4" id="KW-1185">Reference proteome</keyword>
<dbReference type="Pfam" id="PF00397">
    <property type="entry name" value="WW"/>
    <property type="match status" value="1"/>
</dbReference>
<accession>A0AAN6Z9M1</accession>
<dbReference type="CDD" id="cd00201">
    <property type="entry name" value="WW"/>
    <property type="match status" value="1"/>
</dbReference>
<reference evidence="3" key="1">
    <citation type="journal article" date="2023" name="Mol. Phylogenet. Evol.">
        <title>Genome-scale phylogeny and comparative genomics of the fungal order Sordariales.</title>
        <authorList>
            <person name="Hensen N."/>
            <person name="Bonometti L."/>
            <person name="Westerberg I."/>
            <person name="Brannstrom I.O."/>
            <person name="Guillou S."/>
            <person name="Cros-Aarteil S."/>
            <person name="Calhoun S."/>
            <person name="Haridas S."/>
            <person name="Kuo A."/>
            <person name="Mondo S."/>
            <person name="Pangilinan J."/>
            <person name="Riley R."/>
            <person name="LaButti K."/>
            <person name="Andreopoulos B."/>
            <person name="Lipzen A."/>
            <person name="Chen C."/>
            <person name="Yan M."/>
            <person name="Daum C."/>
            <person name="Ng V."/>
            <person name="Clum A."/>
            <person name="Steindorff A."/>
            <person name="Ohm R.A."/>
            <person name="Martin F."/>
            <person name="Silar P."/>
            <person name="Natvig D.O."/>
            <person name="Lalanne C."/>
            <person name="Gautier V."/>
            <person name="Ament-Velasquez S.L."/>
            <person name="Kruys A."/>
            <person name="Hutchinson M.I."/>
            <person name="Powell A.J."/>
            <person name="Barry K."/>
            <person name="Miller A.N."/>
            <person name="Grigoriev I.V."/>
            <person name="Debuchy R."/>
            <person name="Gladieux P."/>
            <person name="Hiltunen Thoren M."/>
            <person name="Johannesson H."/>
        </authorList>
    </citation>
    <scope>NUCLEOTIDE SEQUENCE</scope>
    <source>
        <strain evidence="3">CBS 123565</strain>
    </source>
</reference>
<feature type="compositionally biased region" description="Low complexity" evidence="1">
    <location>
        <begin position="52"/>
        <end position="74"/>
    </location>
</feature>
<proteinExistence type="predicted"/>
<dbReference type="InterPro" id="IPR036020">
    <property type="entry name" value="WW_dom_sf"/>
</dbReference>